<evidence type="ECO:0000313" key="3">
    <source>
        <dbReference type="Proteomes" id="UP000005837"/>
    </source>
</evidence>
<reference evidence="2 3" key="1">
    <citation type="submission" date="2009-01" db="EMBL/GenBank/DDBJ databases">
        <authorList>
            <person name="Fulton L."/>
            <person name="Clifton S."/>
            <person name="Chinwalla A.T."/>
            <person name="Mitreva M."/>
            <person name="Sodergren E."/>
            <person name="Weinstock G."/>
            <person name="Clifton S."/>
            <person name="Dooling D.J."/>
            <person name="Fulton B."/>
            <person name="Minx P."/>
            <person name="Pepin K.H."/>
            <person name="Johnson M."/>
            <person name="Bhonagiri V."/>
            <person name="Nash W.E."/>
            <person name="Mardis E.R."/>
            <person name="Wilson R.K."/>
        </authorList>
    </citation>
    <scope>NUCLEOTIDE SEQUENCE [LARGE SCALE GENOMIC DNA]</scope>
    <source>
        <strain evidence="2 3">ATCC 23834</strain>
    </source>
</reference>
<comment type="caution">
    <text evidence="2">The sequence shown here is derived from an EMBL/GenBank/DDBJ whole genome shotgun (WGS) entry which is preliminary data.</text>
</comment>
<dbReference type="Proteomes" id="UP000005837">
    <property type="component" value="Unassembled WGS sequence"/>
</dbReference>
<name>C0DRU5_EIKCO</name>
<evidence type="ECO:0000313" key="2">
    <source>
        <dbReference type="EMBL" id="EEG25242.1"/>
    </source>
</evidence>
<feature type="region of interest" description="Disordered" evidence="1">
    <location>
        <begin position="1"/>
        <end position="21"/>
    </location>
</feature>
<protein>
    <submittedName>
        <fullName evidence="2">Uncharacterized protein</fullName>
    </submittedName>
</protein>
<sequence>MCRGKSAVSASKRKRLPENSADAVSGSLFVLAVSRQCLNRLHGMGGAGWAWLHGAGWWAT</sequence>
<dbReference type="HOGENOM" id="CLU_2934070_0_0_4"/>
<evidence type="ECO:0000256" key="1">
    <source>
        <dbReference type="SAM" id="MobiDB-lite"/>
    </source>
</evidence>
<gene>
    <name evidence="2" type="ORF">EIKCOROL_00061</name>
</gene>
<accession>C0DRU5</accession>
<organism evidence="2 3">
    <name type="scientific">Eikenella corrodens ATCC 23834</name>
    <dbReference type="NCBI Taxonomy" id="546274"/>
    <lineage>
        <taxon>Bacteria</taxon>
        <taxon>Pseudomonadati</taxon>
        <taxon>Pseudomonadota</taxon>
        <taxon>Betaproteobacteria</taxon>
        <taxon>Neisseriales</taxon>
        <taxon>Neisseriaceae</taxon>
        <taxon>Eikenella</taxon>
    </lineage>
</organism>
<dbReference type="EMBL" id="ACEA01000002">
    <property type="protein sequence ID" value="EEG25242.1"/>
    <property type="molecule type" value="Genomic_DNA"/>
</dbReference>
<dbReference type="AlphaFoldDB" id="C0DRU5"/>
<proteinExistence type="predicted"/>